<feature type="compositionally biased region" description="Basic and acidic residues" evidence="1">
    <location>
        <begin position="164"/>
        <end position="176"/>
    </location>
</feature>
<evidence type="ECO:0000259" key="2">
    <source>
        <dbReference type="PROSITE" id="PS51857"/>
    </source>
</evidence>
<dbReference type="PRINTS" id="PR00050">
    <property type="entry name" value="COLDSHOCK"/>
</dbReference>
<name>A0A4S2LPS8_OPIFE</name>
<dbReference type="EMBL" id="SJOL01006478">
    <property type="protein sequence ID" value="TGZ65736.1"/>
    <property type="molecule type" value="Genomic_DNA"/>
</dbReference>
<dbReference type="STRING" id="147828.A0A4S2LPS8"/>
<dbReference type="InterPro" id="IPR012340">
    <property type="entry name" value="NA-bd_OB-fold"/>
</dbReference>
<protein>
    <recommendedName>
        <fullName evidence="2">CSD domain-containing protein</fullName>
    </recommendedName>
</protein>
<comment type="caution">
    <text evidence="3">The sequence shown here is derived from an EMBL/GenBank/DDBJ whole genome shotgun (WGS) entry which is preliminary data.</text>
</comment>
<feature type="region of interest" description="Disordered" evidence="1">
    <location>
        <begin position="385"/>
        <end position="406"/>
    </location>
</feature>
<sequence>MASVLDNPVEDLKPQKKEIEILKVLAEKVRGHVKWYSVARRYGFISRNDDGGDLFVHRSVISSCSRRIPSLRSGEEVEFNVVETNHGVEANYVTGPGGQPVKGIKPVYRRFRTTSEPNMDPDSTHTLAFTPEVEHARPRQGGRRPRGPRQSSNRVLSAGANESQKSEEGEHPDNGKPEGPNGSTPHQLNEHTVVDGHSPNHTVPRQRRRPQRRTPRHRSAPTADTGDNMDDDQNGLEQDAHPPVARYDGRGHPRPFRRPFRQRGGFRYMNGYAYGQNYMVHPVGPPPYQNRFRPMGGYRDGFDQGPRRRGFGGGYPRGPRRRPPAAGDHAPRLNGQIGVDKEEHPAESAEVVTDESNVPEDTVVVTVAEATQNVVMQAQVVPDSMNAPQEQPFESSDSADMVRTTGDVPKEQTPVTIERPVTEVAVDPNVALDTANVPQNTADTELTLDAYHSETGSASKDEPEAVPTMKDVIEGVQQVALHDGKLVSPTAVGAPDAPVKQEAK</sequence>
<dbReference type="PROSITE" id="PS51857">
    <property type="entry name" value="CSD_2"/>
    <property type="match status" value="1"/>
</dbReference>
<dbReference type="OrthoDB" id="203339at2759"/>
<dbReference type="InterPro" id="IPR011129">
    <property type="entry name" value="CSD"/>
</dbReference>
<dbReference type="Gene3D" id="2.40.50.140">
    <property type="entry name" value="Nucleic acid-binding proteins"/>
    <property type="match status" value="1"/>
</dbReference>
<accession>A0A4S2LPS8</accession>
<evidence type="ECO:0000313" key="4">
    <source>
        <dbReference type="Proteomes" id="UP000308267"/>
    </source>
</evidence>
<dbReference type="CDD" id="cd04458">
    <property type="entry name" value="CSP_CDS"/>
    <property type="match status" value="1"/>
</dbReference>
<evidence type="ECO:0000256" key="1">
    <source>
        <dbReference type="SAM" id="MobiDB-lite"/>
    </source>
</evidence>
<feature type="compositionally biased region" description="Basic residues" evidence="1">
    <location>
        <begin position="252"/>
        <end position="261"/>
    </location>
</feature>
<feature type="region of interest" description="Disordered" evidence="1">
    <location>
        <begin position="113"/>
        <end position="262"/>
    </location>
</feature>
<dbReference type="SUPFAM" id="SSF50249">
    <property type="entry name" value="Nucleic acid-binding proteins"/>
    <property type="match status" value="1"/>
</dbReference>
<evidence type="ECO:0000313" key="3">
    <source>
        <dbReference type="EMBL" id="TGZ65735.1"/>
    </source>
</evidence>
<dbReference type="PANTHER" id="PTHR11544">
    <property type="entry name" value="COLD SHOCK DOMAIN CONTAINING PROTEINS"/>
    <property type="match status" value="1"/>
</dbReference>
<dbReference type="GO" id="GO:0003676">
    <property type="term" value="F:nucleic acid binding"/>
    <property type="evidence" value="ECO:0007669"/>
    <property type="project" value="InterPro"/>
</dbReference>
<dbReference type="InterPro" id="IPR002059">
    <property type="entry name" value="CSP_DNA-bd"/>
</dbReference>
<gene>
    <name evidence="3" type="ORF">CRM22_005707</name>
</gene>
<dbReference type="InterPro" id="IPR050181">
    <property type="entry name" value="Cold_shock_domain"/>
</dbReference>
<dbReference type="Proteomes" id="UP000308267">
    <property type="component" value="Unassembled WGS sequence"/>
</dbReference>
<organism evidence="3 4">
    <name type="scientific">Opisthorchis felineus</name>
    <dbReference type="NCBI Taxonomy" id="147828"/>
    <lineage>
        <taxon>Eukaryota</taxon>
        <taxon>Metazoa</taxon>
        <taxon>Spiralia</taxon>
        <taxon>Lophotrochozoa</taxon>
        <taxon>Platyhelminthes</taxon>
        <taxon>Trematoda</taxon>
        <taxon>Digenea</taxon>
        <taxon>Opisthorchiida</taxon>
        <taxon>Opisthorchiata</taxon>
        <taxon>Opisthorchiidae</taxon>
        <taxon>Opisthorchis</taxon>
    </lineage>
</organism>
<feature type="region of interest" description="Disordered" evidence="1">
    <location>
        <begin position="298"/>
        <end position="333"/>
    </location>
</feature>
<feature type="compositionally biased region" description="Polar residues" evidence="1">
    <location>
        <begin position="151"/>
        <end position="163"/>
    </location>
</feature>
<dbReference type="EMBL" id="SJOL01006478">
    <property type="protein sequence ID" value="TGZ65735.1"/>
    <property type="molecule type" value="Genomic_DNA"/>
</dbReference>
<dbReference type="AlphaFoldDB" id="A0A4S2LPS8"/>
<dbReference type="PROSITE" id="PS00352">
    <property type="entry name" value="CSD_1"/>
    <property type="match status" value="1"/>
</dbReference>
<reference evidence="3 4" key="1">
    <citation type="journal article" date="2019" name="BMC Genomics">
        <title>New insights from Opisthorchis felineus genome: update on genomics of the epidemiologically important liver flukes.</title>
        <authorList>
            <person name="Ershov N.I."/>
            <person name="Mordvinov V.A."/>
            <person name="Prokhortchouk E.B."/>
            <person name="Pakharukova M.Y."/>
            <person name="Gunbin K.V."/>
            <person name="Ustyantsev K."/>
            <person name="Genaev M.A."/>
            <person name="Blinov A.G."/>
            <person name="Mazur A."/>
            <person name="Boulygina E."/>
            <person name="Tsygankova S."/>
            <person name="Khrameeva E."/>
            <person name="Chekanov N."/>
            <person name="Fan G."/>
            <person name="Xiao A."/>
            <person name="Zhang H."/>
            <person name="Xu X."/>
            <person name="Yang H."/>
            <person name="Solovyev V."/>
            <person name="Lee S.M."/>
            <person name="Liu X."/>
            <person name="Afonnikov D.A."/>
            <person name="Skryabin K.G."/>
        </authorList>
    </citation>
    <scope>NUCLEOTIDE SEQUENCE [LARGE SCALE GENOMIC DNA]</scope>
    <source>
        <strain evidence="3">AK-0245</strain>
        <tissue evidence="3">Whole organism</tissue>
    </source>
</reference>
<feature type="compositionally biased region" description="Basic residues" evidence="1">
    <location>
        <begin position="204"/>
        <end position="219"/>
    </location>
</feature>
<feature type="compositionally biased region" description="Basic residues" evidence="1">
    <location>
        <begin position="138"/>
        <end position="147"/>
    </location>
</feature>
<feature type="compositionally biased region" description="Polar residues" evidence="1">
    <location>
        <begin position="386"/>
        <end position="398"/>
    </location>
</feature>
<dbReference type="Pfam" id="PF00313">
    <property type="entry name" value="CSD"/>
    <property type="match status" value="1"/>
</dbReference>
<dbReference type="InterPro" id="IPR019844">
    <property type="entry name" value="CSD_CS"/>
</dbReference>
<dbReference type="SMART" id="SM00357">
    <property type="entry name" value="CSP"/>
    <property type="match status" value="1"/>
</dbReference>
<feature type="domain" description="CSD" evidence="2">
    <location>
        <begin position="28"/>
        <end position="95"/>
    </location>
</feature>
<proteinExistence type="predicted"/>
<keyword evidence="4" id="KW-1185">Reference proteome</keyword>